<name>A0AAQ3TBN9_PASNO</name>
<proteinExistence type="predicted"/>
<keyword evidence="3" id="KW-1185">Reference proteome</keyword>
<evidence type="ECO:0000313" key="2">
    <source>
        <dbReference type="EMBL" id="WVZ68919.1"/>
    </source>
</evidence>
<dbReference type="Proteomes" id="UP001341281">
    <property type="component" value="Chromosome 04"/>
</dbReference>
<evidence type="ECO:0000256" key="1">
    <source>
        <dbReference type="SAM" id="MobiDB-lite"/>
    </source>
</evidence>
<feature type="region of interest" description="Disordered" evidence="1">
    <location>
        <begin position="1"/>
        <end position="38"/>
    </location>
</feature>
<feature type="compositionally biased region" description="Low complexity" evidence="1">
    <location>
        <begin position="1"/>
        <end position="14"/>
    </location>
</feature>
<feature type="region of interest" description="Disordered" evidence="1">
    <location>
        <begin position="244"/>
        <end position="269"/>
    </location>
</feature>
<gene>
    <name evidence="2" type="ORF">U9M48_017794</name>
</gene>
<dbReference type="EMBL" id="CP144748">
    <property type="protein sequence ID" value="WVZ68919.1"/>
    <property type="molecule type" value="Genomic_DNA"/>
</dbReference>
<dbReference type="AlphaFoldDB" id="A0AAQ3TBN9"/>
<sequence length="324" mass="33977">MSGLAAARRASASADTESLSGESTTAMRTARPRRRKTLASSTMGFSAASASSLRAATRVLSSFPTSDSITSLTFFSTSSALTKPVSYPCISIPTPMPSVMNTLFIFCSAYSGQHNIGTPAVRPSMVEFHPQWVTNAPVARWLSTSACGAHDVTTRPRSLVRSKNLSGRSASMSGSLCPCKSILGSSTLAAVMGTTHRNRCLDLSRPTAISLICSAENAPMLPKQRNTTLRSGCASSHTRHSCLSASASPPFRAPPPPTNGPTQYIGGTALPGTQRVSLSACTARRSSDSNVFTRTPLESMPRSKMLSMVLHSSSSGCSSSSATR</sequence>
<reference evidence="2 3" key="1">
    <citation type="submission" date="2024-02" db="EMBL/GenBank/DDBJ databases">
        <title>High-quality chromosome-scale genome assembly of Pensacola bahiagrass (Paspalum notatum Flugge var. saurae).</title>
        <authorList>
            <person name="Vega J.M."/>
            <person name="Podio M."/>
            <person name="Orjuela J."/>
            <person name="Siena L.A."/>
            <person name="Pessino S.C."/>
            <person name="Combes M.C."/>
            <person name="Mariac C."/>
            <person name="Albertini E."/>
            <person name="Pupilli F."/>
            <person name="Ortiz J.P.A."/>
            <person name="Leblanc O."/>
        </authorList>
    </citation>
    <scope>NUCLEOTIDE SEQUENCE [LARGE SCALE GENOMIC DNA]</scope>
    <source>
        <strain evidence="2">R1</strain>
        <tissue evidence="2">Leaf</tissue>
    </source>
</reference>
<accession>A0AAQ3TBN9</accession>
<organism evidence="2 3">
    <name type="scientific">Paspalum notatum var. saurae</name>
    <dbReference type="NCBI Taxonomy" id="547442"/>
    <lineage>
        <taxon>Eukaryota</taxon>
        <taxon>Viridiplantae</taxon>
        <taxon>Streptophyta</taxon>
        <taxon>Embryophyta</taxon>
        <taxon>Tracheophyta</taxon>
        <taxon>Spermatophyta</taxon>
        <taxon>Magnoliopsida</taxon>
        <taxon>Liliopsida</taxon>
        <taxon>Poales</taxon>
        <taxon>Poaceae</taxon>
        <taxon>PACMAD clade</taxon>
        <taxon>Panicoideae</taxon>
        <taxon>Andropogonodae</taxon>
        <taxon>Paspaleae</taxon>
        <taxon>Paspalinae</taxon>
        <taxon>Paspalum</taxon>
    </lineage>
</organism>
<evidence type="ECO:0000313" key="3">
    <source>
        <dbReference type="Proteomes" id="UP001341281"/>
    </source>
</evidence>
<protein>
    <submittedName>
        <fullName evidence="2">Uncharacterized protein</fullName>
    </submittedName>
</protein>